<dbReference type="SUPFAM" id="SSF46785">
    <property type="entry name" value="Winged helix' DNA-binding domain"/>
    <property type="match status" value="1"/>
</dbReference>
<dbReference type="InterPro" id="IPR008570">
    <property type="entry name" value="ESCRT-II_cplx_Vps25-sub"/>
</dbReference>
<dbReference type="AlphaFoldDB" id="A0AAD1XZ43"/>
<keyword evidence="2" id="KW-1185">Reference proteome</keyword>
<dbReference type="Pfam" id="PF05871">
    <property type="entry name" value="ESCRT-II"/>
    <property type="match status" value="1"/>
</dbReference>
<dbReference type="GO" id="GO:0043328">
    <property type="term" value="P:protein transport to vacuole involved in ubiquitin-dependent protein catabolic process via the multivesicular body sorting pathway"/>
    <property type="evidence" value="ECO:0007669"/>
    <property type="project" value="TreeGrafter"/>
</dbReference>
<organism evidence="1 2">
    <name type="scientific">Euplotes crassus</name>
    <dbReference type="NCBI Taxonomy" id="5936"/>
    <lineage>
        <taxon>Eukaryota</taxon>
        <taxon>Sar</taxon>
        <taxon>Alveolata</taxon>
        <taxon>Ciliophora</taxon>
        <taxon>Intramacronucleata</taxon>
        <taxon>Spirotrichea</taxon>
        <taxon>Hypotrichia</taxon>
        <taxon>Euplotida</taxon>
        <taxon>Euplotidae</taxon>
        <taxon>Moneuplotes</taxon>
    </lineage>
</organism>
<dbReference type="PANTHER" id="PTHR13149:SF0">
    <property type="entry name" value="VACUOLAR PROTEIN-SORTING-ASSOCIATED PROTEIN 25"/>
    <property type="match status" value="1"/>
</dbReference>
<sequence length="176" mass="20788">METFELPHYAEKEYFYTLQRKNQVFLENQLKNWAQLIMSYCNAMNAEEIEEKELLKNCCTNKNINRKMSTDDFQLLLSYLKDTGKLVRLDEDRLFIMTKSLLKIGNKLYQWAEDKGVIDMDEISLLEDLYEMGKDDGLPSSFYKLPDAIKKETILSLAKRGKVFLYEGDEGYKFVR</sequence>
<evidence type="ECO:0000313" key="1">
    <source>
        <dbReference type="EMBL" id="CAI2381747.1"/>
    </source>
</evidence>
<dbReference type="GO" id="GO:0042803">
    <property type="term" value="F:protein homodimerization activity"/>
    <property type="evidence" value="ECO:0007669"/>
    <property type="project" value="TreeGrafter"/>
</dbReference>
<dbReference type="InterPro" id="IPR036390">
    <property type="entry name" value="WH_DNA-bd_sf"/>
</dbReference>
<dbReference type="GO" id="GO:0000814">
    <property type="term" value="C:ESCRT II complex"/>
    <property type="evidence" value="ECO:0007669"/>
    <property type="project" value="InterPro"/>
</dbReference>
<dbReference type="Proteomes" id="UP001295684">
    <property type="component" value="Unassembled WGS sequence"/>
</dbReference>
<dbReference type="PANTHER" id="PTHR13149">
    <property type="entry name" value="VACUOLAR PROTEIN SORTING-ASSOCIATED PROTEIN VPS25"/>
    <property type="match status" value="1"/>
</dbReference>
<gene>
    <name evidence="1" type="ORF">ECRASSUSDP1_LOCUS23209</name>
</gene>
<dbReference type="InterPro" id="IPR014041">
    <property type="entry name" value="ESCRT-II_cplx_Vps25-sub_N"/>
</dbReference>
<dbReference type="Gene3D" id="1.10.10.570">
    <property type="entry name" value="Winged helix' DNA-binding domain. Chain C. Domain 1"/>
    <property type="match status" value="1"/>
</dbReference>
<dbReference type="EMBL" id="CAMPGE010023863">
    <property type="protein sequence ID" value="CAI2381747.1"/>
    <property type="molecule type" value="Genomic_DNA"/>
</dbReference>
<reference evidence="1" key="1">
    <citation type="submission" date="2023-07" db="EMBL/GenBank/DDBJ databases">
        <authorList>
            <consortium name="AG Swart"/>
            <person name="Singh M."/>
            <person name="Singh A."/>
            <person name="Seah K."/>
            <person name="Emmerich C."/>
        </authorList>
    </citation>
    <scope>NUCLEOTIDE SEQUENCE</scope>
    <source>
        <strain evidence="1">DP1</strain>
    </source>
</reference>
<protein>
    <submittedName>
        <fullName evidence="1">Uncharacterized protein</fullName>
    </submittedName>
</protein>
<name>A0AAD1XZ43_EUPCR</name>
<dbReference type="GO" id="GO:0005198">
    <property type="term" value="F:structural molecule activity"/>
    <property type="evidence" value="ECO:0007669"/>
    <property type="project" value="TreeGrafter"/>
</dbReference>
<comment type="caution">
    <text evidence="1">The sequence shown here is derived from an EMBL/GenBank/DDBJ whole genome shotgun (WGS) entry which is preliminary data.</text>
</comment>
<proteinExistence type="predicted"/>
<evidence type="ECO:0000313" key="2">
    <source>
        <dbReference type="Proteomes" id="UP001295684"/>
    </source>
</evidence>
<accession>A0AAD1XZ43</accession>